<dbReference type="Proteomes" id="UP000887116">
    <property type="component" value="Unassembled WGS sequence"/>
</dbReference>
<keyword evidence="5" id="KW-0813">Transport</keyword>
<evidence type="ECO:0000256" key="4">
    <source>
        <dbReference type="ARBA" id="ARBA00018070"/>
    </source>
</evidence>
<evidence type="ECO:0000256" key="9">
    <source>
        <dbReference type="ARBA" id="ARBA00023136"/>
    </source>
</evidence>
<accession>A0A8X6KAA5</accession>
<dbReference type="PANTHER" id="PTHR13190:SF1">
    <property type="entry name" value="AUTOPHAGY-RELATED 2, ISOFORM A"/>
    <property type="match status" value="1"/>
</dbReference>
<evidence type="ECO:0000256" key="7">
    <source>
        <dbReference type="ARBA" id="ARBA00023006"/>
    </source>
</evidence>
<dbReference type="AlphaFoldDB" id="A0A8X6KAA5"/>
<dbReference type="EMBL" id="BMAO01020481">
    <property type="protein sequence ID" value="GFQ67686.1"/>
    <property type="molecule type" value="Genomic_DNA"/>
</dbReference>
<dbReference type="GO" id="GO:0032266">
    <property type="term" value="F:phosphatidylinositol-3-phosphate binding"/>
    <property type="evidence" value="ECO:0007669"/>
    <property type="project" value="TreeGrafter"/>
</dbReference>
<name>A0A8X6KAA5_TRICU</name>
<dbReference type="GO" id="GO:0061908">
    <property type="term" value="C:phagophore"/>
    <property type="evidence" value="ECO:0007669"/>
    <property type="project" value="TreeGrafter"/>
</dbReference>
<dbReference type="GO" id="GO:0043495">
    <property type="term" value="F:protein-membrane adaptor activity"/>
    <property type="evidence" value="ECO:0007669"/>
    <property type="project" value="TreeGrafter"/>
</dbReference>
<protein>
    <recommendedName>
        <fullName evidence="4">Autophagy-related protein 2</fullName>
    </recommendedName>
</protein>
<dbReference type="GO" id="GO:0000045">
    <property type="term" value="P:autophagosome assembly"/>
    <property type="evidence" value="ECO:0007669"/>
    <property type="project" value="TreeGrafter"/>
</dbReference>
<dbReference type="InterPro" id="IPR026849">
    <property type="entry name" value="ATG2"/>
</dbReference>
<dbReference type="GO" id="GO:0061709">
    <property type="term" value="P:reticulophagy"/>
    <property type="evidence" value="ECO:0007669"/>
    <property type="project" value="TreeGrafter"/>
</dbReference>
<comment type="caution">
    <text evidence="12">The sequence shown here is derived from an EMBL/GenBank/DDBJ whole genome shotgun (WGS) entry which is preliminary data.</text>
</comment>
<evidence type="ECO:0000256" key="1">
    <source>
        <dbReference type="ARBA" id="ARBA00004406"/>
    </source>
</evidence>
<proteinExistence type="inferred from homology"/>
<evidence type="ECO:0000256" key="3">
    <source>
        <dbReference type="ARBA" id="ARBA00009714"/>
    </source>
</evidence>
<keyword evidence="8" id="KW-0445">Lipid transport</keyword>
<evidence type="ECO:0000256" key="6">
    <source>
        <dbReference type="ARBA" id="ARBA00022824"/>
    </source>
</evidence>
<dbReference type="GO" id="GO:0000422">
    <property type="term" value="P:autophagy of mitochondrion"/>
    <property type="evidence" value="ECO:0007669"/>
    <property type="project" value="TreeGrafter"/>
</dbReference>
<comment type="catalytic activity">
    <reaction evidence="10">
        <text>a 1,2-diacyl-sn-glycero-3-phospho-L-serine(in) = a 1,2-diacyl-sn-glycero-3-phospho-L-serine(out)</text>
        <dbReference type="Rhea" id="RHEA:38663"/>
        <dbReference type="ChEBI" id="CHEBI:57262"/>
    </reaction>
</comment>
<dbReference type="GO" id="GO:0006869">
    <property type="term" value="P:lipid transport"/>
    <property type="evidence" value="ECO:0007669"/>
    <property type="project" value="UniProtKB-KW"/>
</dbReference>
<dbReference type="PANTHER" id="PTHR13190">
    <property type="entry name" value="AUTOPHAGY-RELATED 2, ISOFORM A"/>
    <property type="match status" value="1"/>
</dbReference>
<evidence type="ECO:0000256" key="5">
    <source>
        <dbReference type="ARBA" id="ARBA00022448"/>
    </source>
</evidence>
<dbReference type="GO" id="GO:0061723">
    <property type="term" value="P:glycophagy"/>
    <property type="evidence" value="ECO:0007669"/>
    <property type="project" value="TreeGrafter"/>
</dbReference>
<keyword evidence="13" id="KW-1185">Reference proteome</keyword>
<evidence type="ECO:0000313" key="13">
    <source>
        <dbReference type="Proteomes" id="UP000887116"/>
    </source>
</evidence>
<comment type="similarity">
    <text evidence="3">Belongs to the ATG2 family.</text>
</comment>
<keyword evidence="6" id="KW-0256">Endoplasmic reticulum</keyword>
<organism evidence="12 13">
    <name type="scientific">Trichonephila clavata</name>
    <name type="common">Joro spider</name>
    <name type="synonym">Nephila clavata</name>
    <dbReference type="NCBI Taxonomy" id="2740835"/>
    <lineage>
        <taxon>Eukaryota</taxon>
        <taxon>Metazoa</taxon>
        <taxon>Ecdysozoa</taxon>
        <taxon>Arthropoda</taxon>
        <taxon>Chelicerata</taxon>
        <taxon>Arachnida</taxon>
        <taxon>Araneae</taxon>
        <taxon>Araneomorphae</taxon>
        <taxon>Entelegynae</taxon>
        <taxon>Araneoidea</taxon>
        <taxon>Nephilidae</taxon>
        <taxon>Trichonephila</taxon>
    </lineage>
</organism>
<evidence type="ECO:0000256" key="10">
    <source>
        <dbReference type="ARBA" id="ARBA00024479"/>
    </source>
</evidence>
<dbReference type="GO" id="GO:0005789">
    <property type="term" value="C:endoplasmic reticulum membrane"/>
    <property type="evidence" value="ECO:0007669"/>
    <property type="project" value="UniProtKB-SubCell"/>
</dbReference>
<sequence>MKWPLTNLDLVLKRIFRYLVKIYLGQYLEEYSQDKLSYGFSYGSGSAENIVFNIEALNAKSEEYKLPVEFLSCTIDFMSICVPWLNFATKNSVVEVKGLKIIVQPKERPDAAEKEDQKLKLCTQCCHAAQAKLKQKQ</sequence>
<dbReference type="GO" id="GO:0034727">
    <property type="term" value="P:piecemeal microautophagy of the nucleus"/>
    <property type="evidence" value="ECO:0007669"/>
    <property type="project" value="TreeGrafter"/>
</dbReference>
<evidence type="ECO:0000256" key="2">
    <source>
        <dbReference type="ARBA" id="ARBA00004623"/>
    </source>
</evidence>
<keyword evidence="9" id="KW-0472">Membrane</keyword>
<keyword evidence="7" id="KW-0072">Autophagy</keyword>
<gene>
    <name evidence="12" type="primary">X975_18518</name>
    <name evidence="12" type="ORF">TNCT_42381</name>
</gene>
<dbReference type="GO" id="GO:0034045">
    <property type="term" value="C:phagophore assembly site membrane"/>
    <property type="evidence" value="ECO:0007669"/>
    <property type="project" value="UniProtKB-SubCell"/>
</dbReference>
<evidence type="ECO:0000256" key="8">
    <source>
        <dbReference type="ARBA" id="ARBA00023055"/>
    </source>
</evidence>
<comment type="catalytic activity">
    <reaction evidence="11">
        <text>a 1,2-diacyl-sn-glycero-3-phosphoethanolamine(in) = a 1,2-diacyl-sn-glycero-3-phosphoethanolamine(out)</text>
        <dbReference type="Rhea" id="RHEA:38895"/>
        <dbReference type="ChEBI" id="CHEBI:64612"/>
    </reaction>
</comment>
<dbReference type="OrthoDB" id="6507050at2759"/>
<reference evidence="12" key="1">
    <citation type="submission" date="2020-07" db="EMBL/GenBank/DDBJ databases">
        <title>Multicomponent nature underlies the extraordinary mechanical properties of spider dragline silk.</title>
        <authorList>
            <person name="Kono N."/>
            <person name="Nakamura H."/>
            <person name="Mori M."/>
            <person name="Yoshida Y."/>
            <person name="Ohtoshi R."/>
            <person name="Malay A.D."/>
            <person name="Moran D.A.P."/>
            <person name="Tomita M."/>
            <person name="Numata K."/>
            <person name="Arakawa K."/>
        </authorList>
    </citation>
    <scope>NUCLEOTIDE SEQUENCE</scope>
</reference>
<evidence type="ECO:0000313" key="12">
    <source>
        <dbReference type="EMBL" id="GFQ67686.1"/>
    </source>
</evidence>
<comment type="subcellular location">
    <subcellularLocation>
        <location evidence="1">Endoplasmic reticulum membrane</location>
        <topology evidence="1">Peripheral membrane protein</topology>
    </subcellularLocation>
    <subcellularLocation>
        <location evidence="2">Preautophagosomal structure membrane</location>
        <topology evidence="2">Peripheral membrane protein</topology>
    </subcellularLocation>
</comment>
<evidence type="ECO:0000256" key="11">
    <source>
        <dbReference type="ARBA" id="ARBA00024615"/>
    </source>
</evidence>